<name>A0A1Y6BM41_9BACT</name>
<dbReference type="Proteomes" id="UP000192907">
    <property type="component" value="Unassembled WGS sequence"/>
</dbReference>
<evidence type="ECO:0000313" key="1">
    <source>
        <dbReference type="EMBL" id="SMF14451.1"/>
    </source>
</evidence>
<evidence type="ECO:0008006" key="3">
    <source>
        <dbReference type="Google" id="ProtNLM"/>
    </source>
</evidence>
<organism evidence="1 2">
    <name type="scientific">Pseudobacteriovorax antillogorgiicola</name>
    <dbReference type="NCBI Taxonomy" id="1513793"/>
    <lineage>
        <taxon>Bacteria</taxon>
        <taxon>Pseudomonadati</taxon>
        <taxon>Bdellovibrionota</taxon>
        <taxon>Oligoflexia</taxon>
        <taxon>Oligoflexales</taxon>
        <taxon>Pseudobacteriovoracaceae</taxon>
        <taxon>Pseudobacteriovorax</taxon>
    </lineage>
</organism>
<dbReference type="STRING" id="1513793.SAMN06296036_105301"/>
<gene>
    <name evidence="1" type="ORF">SAMN06296036_105301</name>
</gene>
<protein>
    <recommendedName>
        <fullName evidence="3">Lipoprotein</fullName>
    </recommendedName>
</protein>
<proteinExistence type="predicted"/>
<dbReference type="RefSeq" id="WP_132317109.1">
    <property type="nucleotide sequence ID" value="NZ_FWZT01000005.1"/>
</dbReference>
<dbReference type="PROSITE" id="PS51257">
    <property type="entry name" value="PROKAR_LIPOPROTEIN"/>
    <property type="match status" value="1"/>
</dbReference>
<evidence type="ECO:0000313" key="2">
    <source>
        <dbReference type="Proteomes" id="UP000192907"/>
    </source>
</evidence>
<accession>A0A1Y6BM41</accession>
<dbReference type="AlphaFoldDB" id="A0A1Y6BM41"/>
<keyword evidence="2" id="KW-1185">Reference proteome</keyword>
<dbReference type="EMBL" id="FWZT01000005">
    <property type="protein sequence ID" value="SMF14451.1"/>
    <property type="molecule type" value="Genomic_DNA"/>
</dbReference>
<sequence length="166" mass="17661">MRYTHRTLSAFIILAFCSCKSGRSNIEVQPSSSNDIPNANVGLPTLEPLPEPQASLKITLVPGNAFSPDDVTIDVSPMEEGRGSGFAGPLSQLDQMSFKAQENYRIKVEVQAAGRAGPYGSTGCGNESQYKLLGGMNVITLKICPASDVTINPVLSDDTAEELDNP</sequence>
<reference evidence="2" key="1">
    <citation type="submission" date="2017-04" db="EMBL/GenBank/DDBJ databases">
        <authorList>
            <person name="Varghese N."/>
            <person name="Submissions S."/>
        </authorList>
    </citation>
    <scope>NUCLEOTIDE SEQUENCE [LARGE SCALE GENOMIC DNA]</scope>
    <source>
        <strain evidence="2">RKEM611</strain>
    </source>
</reference>